<dbReference type="GeneID" id="39977373"/>
<dbReference type="AlphaFoldDB" id="A0A1J4MG00"/>
<evidence type="ECO:0000313" key="2">
    <source>
        <dbReference type="Proteomes" id="UP000186176"/>
    </source>
</evidence>
<accession>A0A1J4MG00</accession>
<dbReference type="EMBL" id="LRBP01000027">
    <property type="protein sequence ID" value="OII71773.1"/>
    <property type="molecule type" value="Genomic_DNA"/>
</dbReference>
<proteinExistence type="predicted"/>
<gene>
    <name evidence="1" type="ORF">cubi_00580</name>
</gene>
<name>A0A1J4MG00_9CRYT</name>
<keyword evidence="2" id="KW-1185">Reference proteome</keyword>
<comment type="caution">
    <text evidence="1">The sequence shown here is derived from an EMBL/GenBank/DDBJ whole genome shotgun (WGS) entry which is preliminary data.</text>
</comment>
<reference evidence="1 2" key="1">
    <citation type="submission" date="2016-10" db="EMBL/GenBank/DDBJ databases">
        <title>Reductive evolution of mitochondrial metabolism and differential evolution of invasion-related proteins in Cryptosporidium.</title>
        <authorList>
            <person name="Liu S."/>
            <person name="Roellig D.M."/>
            <person name="Guo Y."/>
            <person name="Li N."/>
            <person name="Frace M.A."/>
            <person name="Tang K."/>
            <person name="Zhang L."/>
            <person name="Feng Y."/>
            <person name="Xiao L."/>
        </authorList>
    </citation>
    <scope>NUCLEOTIDE SEQUENCE [LARGE SCALE GENOMIC DNA]</scope>
    <source>
        <strain evidence="1">39726</strain>
    </source>
</reference>
<dbReference type="Proteomes" id="UP000186176">
    <property type="component" value="Unassembled WGS sequence"/>
</dbReference>
<dbReference type="OrthoDB" id="336317at2759"/>
<dbReference type="VEuPathDB" id="CryptoDB:cubi_00580"/>
<evidence type="ECO:0000313" key="1">
    <source>
        <dbReference type="EMBL" id="OII71773.1"/>
    </source>
</evidence>
<organism evidence="1 2">
    <name type="scientific">Cryptosporidium ubiquitum</name>
    <dbReference type="NCBI Taxonomy" id="857276"/>
    <lineage>
        <taxon>Eukaryota</taxon>
        <taxon>Sar</taxon>
        <taxon>Alveolata</taxon>
        <taxon>Apicomplexa</taxon>
        <taxon>Conoidasida</taxon>
        <taxon>Coccidia</taxon>
        <taxon>Eucoccidiorida</taxon>
        <taxon>Eimeriorina</taxon>
        <taxon>Cryptosporidiidae</taxon>
        <taxon>Cryptosporidium</taxon>
    </lineage>
</organism>
<dbReference type="RefSeq" id="XP_028873392.1">
    <property type="nucleotide sequence ID" value="XM_029017594.1"/>
</dbReference>
<sequence length="222" mass="26275">MGNSLHYLINQRNYHYYDEIALDSGITTFSTQKNTGYQEKIFKYKSLSLKISEAESLYNKLMDMKYHIEQITVKYNSLSRLFEGMHCNICYLDFAQRWVYQQDCNKFYKYCIELEARIAEQDESIKRKYLEYCDFVKLYNVKSEEIKYSNNYPGLVTCLLLNRKCPKCCESKNISHSQAKVSNASSYISIINSSKNTAFMAFKIRGLISFYESQWNEIKSHK</sequence>
<protein>
    <submittedName>
        <fullName evidence="1">Uncharacterized protein</fullName>
    </submittedName>
</protein>